<sequence>MASTVLLVLRHRNEQVLRKPMKTFLSFRACGQLRRKIWKLKKNCPRWGCFRLSLSKPSHSLNLKKP</sequence>
<organism evidence="1 2">
    <name type="scientific">Brassica cretica</name>
    <name type="common">Mustard</name>
    <dbReference type="NCBI Taxonomy" id="69181"/>
    <lineage>
        <taxon>Eukaryota</taxon>
        <taxon>Viridiplantae</taxon>
        <taxon>Streptophyta</taxon>
        <taxon>Embryophyta</taxon>
        <taxon>Tracheophyta</taxon>
        <taxon>Spermatophyta</taxon>
        <taxon>Magnoliopsida</taxon>
        <taxon>eudicotyledons</taxon>
        <taxon>Gunneridae</taxon>
        <taxon>Pentapetalae</taxon>
        <taxon>rosids</taxon>
        <taxon>malvids</taxon>
        <taxon>Brassicales</taxon>
        <taxon>Brassicaceae</taxon>
        <taxon>Brassiceae</taxon>
        <taxon>Brassica</taxon>
    </lineage>
</organism>
<accession>A0ABQ7DB22</accession>
<name>A0ABQ7DB22_BRACR</name>
<keyword evidence="2" id="KW-1185">Reference proteome</keyword>
<protein>
    <submittedName>
        <fullName evidence="1">Uncharacterized protein</fullName>
    </submittedName>
</protein>
<evidence type="ECO:0000313" key="1">
    <source>
        <dbReference type="EMBL" id="KAF3569451.1"/>
    </source>
</evidence>
<proteinExistence type="predicted"/>
<comment type="caution">
    <text evidence="1">The sequence shown here is derived from an EMBL/GenBank/DDBJ whole genome shotgun (WGS) entry which is preliminary data.</text>
</comment>
<evidence type="ECO:0000313" key="2">
    <source>
        <dbReference type="Proteomes" id="UP000266723"/>
    </source>
</evidence>
<dbReference type="Proteomes" id="UP000266723">
    <property type="component" value="Unassembled WGS sequence"/>
</dbReference>
<dbReference type="EMBL" id="QGKV02000759">
    <property type="protein sequence ID" value="KAF3569451.1"/>
    <property type="molecule type" value="Genomic_DNA"/>
</dbReference>
<gene>
    <name evidence="1" type="ORF">DY000_02018012</name>
</gene>
<reference evidence="1 2" key="1">
    <citation type="journal article" date="2020" name="BMC Genomics">
        <title>Intraspecific diversification of the crop wild relative Brassica cretica Lam. using demographic model selection.</title>
        <authorList>
            <person name="Kioukis A."/>
            <person name="Michalopoulou V.A."/>
            <person name="Briers L."/>
            <person name="Pirintsos S."/>
            <person name="Studholme D.J."/>
            <person name="Pavlidis P."/>
            <person name="Sarris P.F."/>
        </authorList>
    </citation>
    <scope>NUCLEOTIDE SEQUENCE [LARGE SCALE GENOMIC DNA]</scope>
    <source>
        <strain evidence="2">cv. PFS-1207/04</strain>
    </source>
</reference>